<sequence>MWQRLRDKLSKQQDPETVKIEKGYNPDVIAKIQPQGGIRFEANFIRLGDGYLSCLHVYKYQSLVYDYWLEPILNMPGVLTTLDIGTADKREIIQTINKSMAEQNTRFENAKDNIDRIDARETYKELNELYEQITQGETMKYLHLRLYVKAKTLDALEVKVQEVMEELEARNFRSTIFLNEQEWEWQSLFTSYDQQQKLPNRRRGKEIPSLSIAGGYPFHFTSLQDATGTYYGTTDTNGSVIFDLFHKDKQRKFYNALMIGKMGSGKSTLLKKTVLDQAIKGNKIRILDVTGEFSDLVRQLGGKEIALDGSAGLINPLHVYKTVTNNDGSANEALSFMQHLSKMAVFYHYINPAATQEETNEFEILLRDLYVRHGLWDEQGELPITTHPANRYPTFSDFLKLVRRELYTDDTRTSIKEAISPNRVRRLENIELAVTNLVHNYGNIFDGHSSIDRFDEELIVSFPLRNLTSLRDEVFQAQVFSLMNMLWDGMIANGSSQLKAYNQGVLRTEEACKYLIVIDEAHHLINTRDIAQPAILYLQRCMREARKYFGGIFFVSHLITDFVPAGSKSENAENVKSLFQLTQYKIIGEQDAESIPIIQTVFDGQLSNSEMRIIPSLETGRVVLSISGVQNLIFDVDVAPEELALFGGGA</sequence>
<feature type="coiled-coil region" evidence="1">
    <location>
        <begin position="93"/>
        <end position="120"/>
    </location>
</feature>
<dbReference type="Gene3D" id="3.40.50.300">
    <property type="entry name" value="P-loop containing nucleotide triphosphate hydrolases"/>
    <property type="match status" value="2"/>
</dbReference>
<keyword evidence="2" id="KW-0547">Nucleotide-binding</keyword>
<dbReference type="InterPro" id="IPR051162">
    <property type="entry name" value="T4SS_component"/>
</dbReference>
<proteinExistence type="predicted"/>
<dbReference type="PANTHER" id="PTHR30121:SF6">
    <property type="entry name" value="SLR6007 PROTEIN"/>
    <property type="match status" value="1"/>
</dbReference>
<dbReference type="RefSeq" id="WP_174233481.1">
    <property type="nucleotide sequence ID" value="NZ_UGGP01000003.1"/>
</dbReference>
<dbReference type="EMBL" id="UGGP01000003">
    <property type="protein sequence ID" value="STO53285.1"/>
    <property type="molecule type" value="Genomic_DNA"/>
</dbReference>
<name>A0A377HHM2_9BACL</name>
<reference evidence="2 3" key="1">
    <citation type="submission" date="2018-06" db="EMBL/GenBank/DDBJ databases">
        <authorList>
            <consortium name="Pathogen Informatics"/>
            <person name="Doyle S."/>
        </authorList>
    </citation>
    <scope>NUCLEOTIDE SEQUENCE [LARGE SCALE GENOMIC DNA]</scope>
    <source>
        <strain evidence="2 3">NCTC13163</strain>
    </source>
</reference>
<dbReference type="GO" id="GO:0005524">
    <property type="term" value="F:ATP binding"/>
    <property type="evidence" value="ECO:0007669"/>
    <property type="project" value="UniProtKB-KW"/>
</dbReference>
<protein>
    <submittedName>
        <fullName evidence="2">Conjugal transfer ATP-binding protein TraC</fullName>
    </submittedName>
</protein>
<evidence type="ECO:0000313" key="2">
    <source>
        <dbReference type="EMBL" id="STO53285.1"/>
    </source>
</evidence>
<dbReference type="SUPFAM" id="SSF52540">
    <property type="entry name" value="P-loop containing nucleoside triphosphate hydrolases"/>
    <property type="match status" value="1"/>
</dbReference>
<dbReference type="AlphaFoldDB" id="A0A377HHM2"/>
<keyword evidence="1" id="KW-0175">Coiled coil</keyword>
<evidence type="ECO:0000256" key="1">
    <source>
        <dbReference type="SAM" id="Coils"/>
    </source>
</evidence>
<dbReference type="PANTHER" id="PTHR30121">
    <property type="entry name" value="UNCHARACTERIZED PROTEIN YJGR-RELATED"/>
    <property type="match status" value="1"/>
</dbReference>
<organism evidence="2 3">
    <name type="scientific">Exiguobacterium aurantiacum</name>
    <dbReference type="NCBI Taxonomy" id="33987"/>
    <lineage>
        <taxon>Bacteria</taxon>
        <taxon>Bacillati</taxon>
        <taxon>Bacillota</taxon>
        <taxon>Bacilli</taxon>
        <taxon>Bacillales</taxon>
        <taxon>Bacillales Family XII. Incertae Sedis</taxon>
        <taxon>Exiguobacterium</taxon>
    </lineage>
</organism>
<dbReference type="Proteomes" id="UP000254060">
    <property type="component" value="Unassembled WGS sequence"/>
</dbReference>
<keyword evidence="2" id="KW-0067">ATP-binding</keyword>
<evidence type="ECO:0000313" key="3">
    <source>
        <dbReference type="Proteomes" id="UP000254060"/>
    </source>
</evidence>
<gene>
    <name evidence="2" type="ORF">NCTC13163_03266</name>
</gene>
<accession>A0A377HHM2</accession>
<dbReference type="InterPro" id="IPR027417">
    <property type="entry name" value="P-loop_NTPase"/>
</dbReference>